<dbReference type="Gene3D" id="1.10.357.10">
    <property type="entry name" value="Tetracycline Repressor, domain 2"/>
    <property type="match status" value="1"/>
</dbReference>
<dbReference type="PANTHER" id="PTHR30055">
    <property type="entry name" value="HTH-TYPE TRANSCRIPTIONAL REGULATOR RUTR"/>
    <property type="match status" value="1"/>
</dbReference>
<dbReference type="PROSITE" id="PS50977">
    <property type="entry name" value="HTH_TETR_2"/>
    <property type="match status" value="1"/>
</dbReference>
<organism evidence="6 7">
    <name type="scientific">Cellulomonas edaphi</name>
    <dbReference type="NCBI Taxonomy" id="3053468"/>
    <lineage>
        <taxon>Bacteria</taxon>
        <taxon>Bacillati</taxon>
        <taxon>Actinomycetota</taxon>
        <taxon>Actinomycetes</taxon>
        <taxon>Micrococcales</taxon>
        <taxon>Cellulomonadaceae</taxon>
        <taxon>Cellulomonas</taxon>
    </lineage>
</organism>
<keyword evidence="7" id="KW-1185">Reference proteome</keyword>
<gene>
    <name evidence="6" type="ORF">QRT05_14500</name>
</gene>
<keyword evidence="3" id="KW-0804">Transcription</keyword>
<protein>
    <submittedName>
        <fullName evidence="6">TetR/AcrR family transcriptional regulator</fullName>
    </submittedName>
</protein>
<dbReference type="InterPro" id="IPR049445">
    <property type="entry name" value="TetR_SbtR-like_C"/>
</dbReference>
<dbReference type="Proteomes" id="UP001321453">
    <property type="component" value="Unassembled WGS sequence"/>
</dbReference>
<dbReference type="InterPro" id="IPR001647">
    <property type="entry name" value="HTH_TetR"/>
</dbReference>
<evidence type="ECO:0000256" key="2">
    <source>
        <dbReference type="ARBA" id="ARBA00023125"/>
    </source>
</evidence>
<feature type="domain" description="HTH tetR-type" evidence="5">
    <location>
        <begin position="11"/>
        <end position="70"/>
    </location>
</feature>
<dbReference type="RefSeq" id="WP_289448052.1">
    <property type="nucleotide sequence ID" value="NZ_JAUCGR010000004.1"/>
</dbReference>
<dbReference type="PRINTS" id="PR00455">
    <property type="entry name" value="HTHTETR"/>
</dbReference>
<evidence type="ECO:0000259" key="5">
    <source>
        <dbReference type="PROSITE" id="PS50977"/>
    </source>
</evidence>
<comment type="caution">
    <text evidence="6">The sequence shown here is derived from an EMBL/GenBank/DDBJ whole genome shotgun (WGS) entry which is preliminary data.</text>
</comment>
<proteinExistence type="predicted"/>
<evidence type="ECO:0000256" key="4">
    <source>
        <dbReference type="PROSITE-ProRule" id="PRU00335"/>
    </source>
</evidence>
<dbReference type="InterPro" id="IPR050109">
    <property type="entry name" value="HTH-type_TetR-like_transc_reg"/>
</dbReference>
<feature type="DNA-binding region" description="H-T-H motif" evidence="4">
    <location>
        <begin position="33"/>
        <end position="52"/>
    </location>
</feature>
<dbReference type="InterPro" id="IPR009057">
    <property type="entry name" value="Homeodomain-like_sf"/>
</dbReference>
<keyword evidence="1" id="KW-0805">Transcription regulation</keyword>
<dbReference type="EMBL" id="JAUCGR010000004">
    <property type="protein sequence ID" value="MDM7832549.1"/>
    <property type="molecule type" value="Genomic_DNA"/>
</dbReference>
<dbReference type="InterPro" id="IPR036271">
    <property type="entry name" value="Tet_transcr_reg_TetR-rel_C_sf"/>
</dbReference>
<dbReference type="Pfam" id="PF00440">
    <property type="entry name" value="TetR_N"/>
    <property type="match status" value="1"/>
</dbReference>
<evidence type="ECO:0000313" key="7">
    <source>
        <dbReference type="Proteomes" id="UP001321453"/>
    </source>
</evidence>
<name>A0ABT7SC72_9CELL</name>
<dbReference type="PANTHER" id="PTHR30055:SF234">
    <property type="entry name" value="HTH-TYPE TRANSCRIPTIONAL REGULATOR BETI"/>
    <property type="match status" value="1"/>
</dbReference>
<dbReference type="SUPFAM" id="SSF48498">
    <property type="entry name" value="Tetracyclin repressor-like, C-terminal domain"/>
    <property type="match status" value="1"/>
</dbReference>
<evidence type="ECO:0000313" key="6">
    <source>
        <dbReference type="EMBL" id="MDM7832549.1"/>
    </source>
</evidence>
<evidence type="ECO:0000256" key="1">
    <source>
        <dbReference type="ARBA" id="ARBA00023015"/>
    </source>
</evidence>
<keyword evidence="2 4" id="KW-0238">DNA-binding</keyword>
<accession>A0ABT7SC72</accession>
<reference evidence="6 7" key="1">
    <citation type="submission" date="2023-06" db="EMBL/GenBank/DDBJ databases">
        <title>Cellulomonas sp. MW9 Whole genome sequence.</title>
        <authorList>
            <person name="Park S."/>
        </authorList>
    </citation>
    <scope>NUCLEOTIDE SEQUENCE [LARGE SCALE GENOMIC DNA]</scope>
    <source>
        <strain evidence="6 7">MW9</strain>
    </source>
</reference>
<evidence type="ECO:0000256" key="3">
    <source>
        <dbReference type="ARBA" id="ARBA00023163"/>
    </source>
</evidence>
<dbReference type="SUPFAM" id="SSF46689">
    <property type="entry name" value="Homeodomain-like"/>
    <property type="match status" value="1"/>
</dbReference>
<sequence length="192" mass="20350">MSGGPLRADAARNRAKLLAAAIDAFGQDGADVPLETIAARAGVGVGTLYRHFSNREALVEAAYRQEVAALCDAVPDLLDRHPLAVDALREWSVRFVHYAATKRGMGSALRSAVGADSNLFSQTRERIVGALALLLAAGAADGSTRPDADADDLWIAMGGVWNIPLGEAWEGQVRRLLDLVIDGLRYGARTTA</sequence>
<dbReference type="Pfam" id="PF21597">
    <property type="entry name" value="TetR_C_43"/>
    <property type="match status" value="1"/>
</dbReference>